<evidence type="ECO:0000256" key="3">
    <source>
        <dbReference type="ARBA" id="ARBA00022449"/>
    </source>
</evidence>
<evidence type="ECO:0000313" key="16">
    <source>
        <dbReference type="Proteomes" id="UP000000647"/>
    </source>
</evidence>
<dbReference type="InterPro" id="IPR046806">
    <property type="entry name" value="MrpA_C/MbhE"/>
</dbReference>
<keyword evidence="8 10" id="KW-0472">Membrane</keyword>
<dbReference type="GO" id="GO:0006811">
    <property type="term" value="P:monoatomic ion transport"/>
    <property type="evidence" value="ECO:0007669"/>
    <property type="project" value="UniProtKB-KW"/>
</dbReference>
<feature type="transmembrane region" description="Helical" evidence="10">
    <location>
        <begin position="28"/>
        <end position="49"/>
    </location>
</feature>
<name>A1WYN7_HALHL</name>
<feature type="transmembrane region" description="Helical" evidence="10">
    <location>
        <begin position="620"/>
        <end position="638"/>
    </location>
</feature>
<dbReference type="InterPro" id="IPR025383">
    <property type="entry name" value="MrpA_C/MbhD"/>
</dbReference>
<feature type="transmembrane region" description="Helical" evidence="10">
    <location>
        <begin position="157"/>
        <end position="183"/>
    </location>
</feature>
<keyword evidence="2" id="KW-0813">Transport</keyword>
<dbReference type="AlphaFoldDB" id="A1WYN7"/>
<dbReference type="OrthoDB" id="9811798at2"/>
<keyword evidence="15" id="KW-0560">Oxidoreductase</keyword>
<proteinExistence type="predicted"/>
<dbReference type="GO" id="GO:0005886">
    <property type="term" value="C:plasma membrane"/>
    <property type="evidence" value="ECO:0007669"/>
    <property type="project" value="UniProtKB-SubCell"/>
</dbReference>
<reference evidence="15 16" key="2">
    <citation type="journal article" date="2013" name="Stand. Genomic Sci.">
        <title>Complete genome sequence of Halorhodospira halophila SL1.</title>
        <authorList>
            <person name="Challacombe J.F."/>
            <person name="Majid S."/>
            <person name="Deole R."/>
            <person name="Brettin T.S."/>
            <person name="Bruce D."/>
            <person name="Delano S.F."/>
            <person name="Detter J.C."/>
            <person name="Gleasner C.D."/>
            <person name="Han C.S."/>
            <person name="Misra M."/>
            <person name="Reitenga K.G."/>
            <person name="Mikhailova N."/>
            <person name="Woyke T."/>
            <person name="Pitluck S."/>
            <person name="Nolan M."/>
            <person name="Land M.L."/>
            <person name="Saunders E."/>
            <person name="Tapia R."/>
            <person name="Lapidus A."/>
            <person name="Ivanova N."/>
            <person name="Hoff W.D."/>
        </authorList>
    </citation>
    <scope>NUCLEOTIDE SEQUENCE [LARGE SCALE GENOMIC DNA]</scope>
    <source>
        <strain evidence="16">DSM 244 / SL1</strain>
    </source>
</reference>
<feature type="transmembrane region" description="Helical" evidence="10">
    <location>
        <begin position="488"/>
        <end position="512"/>
    </location>
</feature>
<dbReference type="Pfam" id="PF00361">
    <property type="entry name" value="Proton_antipo_M"/>
    <property type="match status" value="1"/>
</dbReference>
<feature type="transmembrane region" description="Helical" evidence="10">
    <location>
        <begin position="447"/>
        <end position="468"/>
    </location>
</feature>
<dbReference type="HOGENOM" id="CLU_007100_2_1_6"/>
<keyword evidence="5 9" id="KW-0812">Transmembrane</keyword>
<feature type="transmembrane region" description="Helical" evidence="10">
    <location>
        <begin position="563"/>
        <end position="581"/>
    </location>
</feature>
<keyword evidence="3" id="KW-0050">Antiport</keyword>
<evidence type="ECO:0000256" key="1">
    <source>
        <dbReference type="ARBA" id="ARBA00004651"/>
    </source>
</evidence>
<evidence type="ECO:0000259" key="12">
    <source>
        <dbReference type="Pfam" id="PF00662"/>
    </source>
</evidence>
<feature type="transmembrane region" description="Helical" evidence="10">
    <location>
        <begin position="644"/>
        <end position="663"/>
    </location>
</feature>
<gene>
    <name evidence="15" type="ordered locus">Hhal_2035</name>
</gene>
<dbReference type="InterPro" id="IPR050616">
    <property type="entry name" value="CPA3_Na-H_Antiporter_A"/>
</dbReference>
<reference evidence="16" key="1">
    <citation type="submission" date="2006-12" db="EMBL/GenBank/DDBJ databases">
        <title>Complete sequence of Halorhodospira halophila SL1.</title>
        <authorList>
            <consortium name="US DOE Joint Genome Institute"/>
            <person name="Copeland A."/>
            <person name="Lucas S."/>
            <person name="Lapidus A."/>
            <person name="Barry K."/>
            <person name="Detter J.C."/>
            <person name="Glavina del Rio T."/>
            <person name="Hammon N."/>
            <person name="Israni S."/>
            <person name="Dalin E."/>
            <person name="Tice H."/>
            <person name="Pitluck S."/>
            <person name="Saunders E."/>
            <person name="Brettin T."/>
            <person name="Bruce D."/>
            <person name="Han C."/>
            <person name="Tapia R."/>
            <person name="Schmutz J."/>
            <person name="Larimer F."/>
            <person name="Land M."/>
            <person name="Hauser L."/>
            <person name="Kyrpides N."/>
            <person name="Mikhailova N."/>
            <person name="Hoff W."/>
            <person name="Richardson P."/>
        </authorList>
    </citation>
    <scope>NUCLEOTIDE SEQUENCE [LARGE SCALE GENOMIC DNA]</scope>
    <source>
        <strain evidence="16">DSM 244 / SL1</strain>
    </source>
</reference>
<dbReference type="GO" id="GO:0015297">
    <property type="term" value="F:antiporter activity"/>
    <property type="evidence" value="ECO:0007669"/>
    <property type="project" value="UniProtKB-KW"/>
</dbReference>
<feature type="transmembrane region" description="Helical" evidence="10">
    <location>
        <begin position="593"/>
        <end position="613"/>
    </location>
</feature>
<evidence type="ECO:0000256" key="7">
    <source>
        <dbReference type="ARBA" id="ARBA00023065"/>
    </source>
</evidence>
<keyword evidence="7" id="KW-0406">Ion transport</keyword>
<feature type="transmembrane region" description="Helical" evidence="10">
    <location>
        <begin position="295"/>
        <end position="314"/>
    </location>
</feature>
<dbReference type="RefSeq" id="WP_011814821.1">
    <property type="nucleotide sequence ID" value="NC_008789.1"/>
</dbReference>
<evidence type="ECO:0000259" key="13">
    <source>
        <dbReference type="Pfam" id="PF13244"/>
    </source>
</evidence>
<dbReference type="Pfam" id="PF00662">
    <property type="entry name" value="Proton_antipo_N"/>
    <property type="match status" value="1"/>
</dbReference>
<dbReference type="Pfam" id="PF20501">
    <property type="entry name" value="MbhE"/>
    <property type="match status" value="1"/>
</dbReference>
<feature type="domain" description="NADH-Ubiquinone oxidoreductase (complex I) chain 5 N-terminal" evidence="12">
    <location>
        <begin position="61"/>
        <end position="108"/>
    </location>
</feature>
<evidence type="ECO:0000313" key="15">
    <source>
        <dbReference type="EMBL" id="ABM62799.1"/>
    </source>
</evidence>
<dbReference type="EC" id="1.6.99.5" evidence="15"/>
<sequence>MLAAVLSGFLLAVLVPWLQPVLGRRAGWAFAALPAVLTLYFATFLPQIVGGETVWMEYTWVPGLDVNLSFYVDGLSLLFALLISGIGTFVLLYASDYLDGDDRQPRFYVHILAFMASMLGLVLSDNLITLFIFWELTSITSYMLIGYDNEDAKARRYALQGLLVTVGGGLALLAGFIMLGIVGDTYTISELLEQGDVIREHEWYVPLTLLILLGAFTKSAQVPFHFWLPRAMAAPTPVSAYLHSATMVKAGVFLLAKLHPALGDTALWMTLLPLVGAITMFTGAYFAVRSTGIKGVLANSTVMALGTLTMLAGIGTEGAMIAFGAFLLAHSLYKGALFLVAGALDHETGTKEILQMGGLRHAMPKTAVLAAVSALSLAGIPPLFGFLGKELMLESVLEAPYLSAVLALLALGTAVLVVIVAGIVAIRPFFGERTETPKEPHEAPPGMLAGPAVLGTLSVLFGLFPFLPEGLIGAVASSLAGEPVSVSLSLWHGINLPLIMSLFAIAAGAFLYTRWDQVREAMGRYDWLYERGPEAGYFRVMDALVWSADWQTRVLQNGYLRHYITTTVLTTVLLVGYTLATRYDGGFSFGLEVYFYEWIIAGVLIASVLFACVTQSRLGAVASLGVMGFTVALIFILFSAPDLGITQILVETLTVILLVLVLFRLPGFMDFSTPQQRVRDGVVAGVMGVLVTSLLLVTIDVQFAEPISAYHLDESVPLAHGRNVVNVILVDYRALDTLGEIFVVALAAIGVYAMVKYRVTGERGAAEKEDTQ</sequence>
<keyword evidence="16" id="KW-1185">Reference proteome</keyword>
<accession>A1WYN7</accession>
<dbReference type="eggNOG" id="COG1009">
    <property type="taxonomic scope" value="Bacteria"/>
</dbReference>
<feature type="transmembrane region" description="Helical" evidence="10">
    <location>
        <begin position="399"/>
        <end position="426"/>
    </location>
</feature>
<evidence type="ECO:0000256" key="5">
    <source>
        <dbReference type="ARBA" id="ARBA00022692"/>
    </source>
</evidence>
<organism evidence="15 16">
    <name type="scientific">Halorhodospira halophila (strain DSM 244 / SL1)</name>
    <name type="common">Ectothiorhodospira halophila (strain DSM 244 / SL1)</name>
    <dbReference type="NCBI Taxonomy" id="349124"/>
    <lineage>
        <taxon>Bacteria</taxon>
        <taxon>Pseudomonadati</taxon>
        <taxon>Pseudomonadota</taxon>
        <taxon>Gammaproteobacteria</taxon>
        <taxon>Chromatiales</taxon>
        <taxon>Ectothiorhodospiraceae</taxon>
        <taxon>Halorhodospira</taxon>
    </lineage>
</organism>
<evidence type="ECO:0000259" key="14">
    <source>
        <dbReference type="Pfam" id="PF20501"/>
    </source>
</evidence>
<feature type="transmembrane region" description="Helical" evidence="10">
    <location>
        <begin position="70"/>
        <end position="95"/>
    </location>
</feature>
<feature type="transmembrane region" description="Helical" evidence="10">
    <location>
        <begin position="320"/>
        <end position="345"/>
    </location>
</feature>
<comment type="subcellular location">
    <subcellularLocation>
        <location evidence="1">Cell membrane</location>
        <topology evidence="1">Multi-pass membrane protein</topology>
    </subcellularLocation>
    <subcellularLocation>
        <location evidence="9">Membrane</location>
        <topology evidence="9">Multi-pass membrane protein</topology>
    </subcellularLocation>
</comment>
<dbReference type="InterPro" id="IPR001750">
    <property type="entry name" value="ND/Mrp_TM"/>
</dbReference>
<dbReference type="EMBL" id="CP000544">
    <property type="protein sequence ID" value="ABM62799.1"/>
    <property type="molecule type" value="Genomic_DNA"/>
</dbReference>
<feature type="transmembrane region" description="Helical" evidence="10">
    <location>
        <begin position="737"/>
        <end position="755"/>
    </location>
</feature>
<dbReference type="GO" id="GO:0016491">
    <property type="term" value="F:oxidoreductase activity"/>
    <property type="evidence" value="ECO:0007669"/>
    <property type="project" value="UniProtKB-KW"/>
</dbReference>
<dbReference type="PRINTS" id="PR01434">
    <property type="entry name" value="NADHDHGNASE5"/>
</dbReference>
<dbReference type="KEGG" id="hha:Hhal_2035"/>
<feature type="transmembrane region" description="Helical" evidence="10">
    <location>
        <begin position="683"/>
        <end position="704"/>
    </location>
</feature>
<evidence type="ECO:0000256" key="9">
    <source>
        <dbReference type="RuleBase" id="RU000320"/>
    </source>
</evidence>
<dbReference type="InterPro" id="IPR001516">
    <property type="entry name" value="Proton_antipo_N"/>
</dbReference>
<feature type="domain" description="NADH:quinone oxidoreductase/Mrp antiporter transmembrane" evidence="11">
    <location>
        <begin position="124"/>
        <end position="407"/>
    </location>
</feature>
<dbReference type="Proteomes" id="UP000000647">
    <property type="component" value="Chromosome"/>
</dbReference>
<dbReference type="NCBIfam" id="NF009287">
    <property type="entry name" value="PRK12647.1"/>
    <property type="match status" value="1"/>
</dbReference>
<evidence type="ECO:0000256" key="8">
    <source>
        <dbReference type="ARBA" id="ARBA00023136"/>
    </source>
</evidence>
<feature type="transmembrane region" description="Helical" evidence="10">
    <location>
        <begin position="265"/>
        <end position="288"/>
    </location>
</feature>
<evidence type="ECO:0000256" key="6">
    <source>
        <dbReference type="ARBA" id="ARBA00022989"/>
    </source>
</evidence>
<feature type="transmembrane region" description="Helical" evidence="10">
    <location>
        <begin position="366"/>
        <end position="387"/>
    </location>
</feature>
<evidence type="ECO:0000259" key="11">
    <source>
        <dbReference type="Pfam" id="PF00361"/>
    </source>
</evidence>
<dbReference type="PANTHER" id="PTHR43373:SF1">
    <property type="entry name" value="NA(+)_H(+) ANTIPORTER SUBUNIT A"/>
    <property type="match status" value="1"/>
</dbReference>
<protein>
    <submittedName>
        <fullName evidence="15">Multisubunit sodium/proton antiporter, MrpA subunit</fullName>
        <ecNumber evidence="15">1.6.99.5</ecNumber>
    </submittedName>
</protein>
<keyword evidence="6 10" id="KW-1133">Transmembrane helix</keyword>
<evidence type="ECO:0000256" key="4">
    <source>
        <dbReference type="ARBA" id="ARBA00022475"/>
    </source>
</evidence>
<feature type="domain" description="MrpA C-terminal/MbhE" evidence="14">
    <location>
        <begin position="676"/>
        <end position="758"/>
    </location>
</feature>
<keyword evidence="4" id="KW-1003">Cell membrane</keyword>
<evidence type="ECO:0000256" key="10">
    <source>
        <dbReference type="SAM" id="Phobius"/>
    </source>
</evidence>
<dbReference type="STRING" id="349124.Hhal_2035"/>
<evidence type="ECO:0000256" key="2">
    <source>
        <dbReference type="ARBA" id="ARBA00022448"/>
    </source>
</evidence>
<dbReference type="PANTHER" id="PTHR43373">
    <property type="entry name" value="NA(+)/H(+) ANTIPORTER SUBUNIT"/>
    <property type="match status" value="1"/>
</dbReference>
<dbReference type="eggNOG" id="COG2111">
    <property type="taxonomic scope" value="Bacteria"/>
</dbReference>
<feature type="domain" description="MrpA C-terminal/MbhD" evidence="13">
    <location>
        <begin position="603"/>
        <end position="666"/>
    </location>
</feature>
<dbReference type="Pfam" id="PF13244">
    <property type="entry name" value="MbhD"/>
    <property type="match status" value="1"/>
</dbReference>
<feature type="transmembrane region" description="Helical" evidence="10">
    <location>
        <begin position="203"/>
        <end position="228"/>
    </location>
</feature>
<feature type="transmembrane region" description="Helical" evidence="10">
    <location>
        <begin position="107"/>
        <end position="136"/>
    </location>
</feature>